<evidence type="ECO:0000256" key="1">
    <source>
        <dbReference type="SAM" id="MobiDB-lite"/>
    </source>
</evidence>
<proteinExistence type="predicted"/>
<feature type="region of interest" description="Disordered" evidence="1">
    <location>
        <begin position="144"/>
        <end position="169"/>
    </location>
</feature>
<evidence type="ECO:0000313" key="2">
    <source>
        <dbReference type="EMBL" id="UUX35073.1"/>
    </source>
</evidence>
<feature type="compositionally biased region" description="Acidic residues" evidence="1">
    <location>
        <begin position="159"/>
        <end position="169"/>
    </location>
</feature>
<keyword evidence="3" id="KW-1185">Reference proteome</keyword>
<reference evidence="2 3" key="1">
    <citation type="submission" date="2022-08" db="EMBL/GenBank/DDBJ databases">
        <title>Aerococcaceae sp. nov isolated from spoiled eye mask.</title>
        <authorList>
            <person name="Zhou G."/>
            <person name="Xie X.-B."/>
            <person name="Shi Q.-S."/>
            <person name="Wang Y.-S."/>
            <person name="Wen X."/>
            <person name="Peng H."/>
            <person name="Yang X.-J."/>
            <person name="Tao H.-B."/>
            <person name="Huang X.-M."/>
        </authorList>
    </citation>
    <scope>NUCLEOTIDE SEQUENCE [LARGE SCALE GENOMIC DNA]</scope>
    <source>
        <strain evidence="3">DM20194951</strain>
    </source>
</reference>
<dbReference type="EMBL" id="CP102453">
    <property type="protein sequence ID" value="UUX35073.1"/>
    <property type="molecule type" value="Genomic_DNA"/>
</dbReference>
<dbReference type="Proteomes" id="UP001315967">
    <property type="component" value="Chromosome"/>
</dbReference>
<evidence type="ECO:0000313" key="3">
    <source>
        <dbReference type="Proteomes" id="UP001315967"/>
    </source>
</evidence>
<gene>
    <name evidence="2" type="ORF">NRE15_05370</name>
</gene>
<sequence length="169" mass="19552">MMNTYTVKAEVNSEKFGKGQLVAHLNEEEIVEYANLTDKDRLEYLKKHGASFQVDVNALEDKDIAEYKVASATNADIQNGSSTPRVTRKMRMNINGQDTGWVDVTEENEEQYNSMLNQFNDMHQRFNDRFNSLFDLPPRRMLGFGTRQRLNNTDKETDTQTETDNTQEN</sequence>
<organism evidence="2 3">
    <name type="scientific">Fundicoccus culcitae</name>
    <dbReference type="NCBI Taxonomy" id="2969821"/>
    <lineage>
        <taxon>Bacteria</taxon>
        <taxon>Bacillati</taxon>
        <taxon>Bacillota</taxon>
        <taxon>Bacilli</taxon>
        <taxon>Lactobacillales</taxon>
        <taxon>Aerococcaceae</taxon>
        <taxon>Fundicoccus</taxon>
    </lineage>
</organism>
<name>A0ABY5P9H7_9LACT</name>
<protein>
    <submittedName>
        <fullName evidence="2">Uncharacterized protein</fullName>
    </submittedName>
</protein>
<accession>A0ABY5P9H7</accession>
<dbReference type="RefSeq" id="WP_313794566.1">
    <property type="nucleotide sequence ID" value="NZ_CP102453.1"/>
</dbReference>